<dbReference type="PANTHER" id="PTHR35580:SF1">
    <property type="entry name" value="PHYTASE-LIKE DOMAIN-CONTAINING PROTEIN"/>
    <property type="match status" value="1"/>
</dbReference>
<accession>A0A4Q5LU10</accession>
<proteinExistence type="predicted"/>
<dbReference type="SUPFAM" id="SSF63829">
    <property type="entry name" value="Calcium-dependent phosphotriesterase"/>
    <property type="match status" value="1"/>
</dbReference>
<name>A0A4Q5LU10_9BACT</name>
<dbReference type="InterPro" id="IPR052918">
    <property type="entry name" value="Motility_Chemotaxis_Reg"/>
</dbReference>
<keyword evidence="3" id="KW-1185">Reference proteome</keyword>
<feature type="signal peptide" evidence="1">
    <location>
        <begin position="1"/>
        <end position="19"/>
    </location>
</feature>
<dbReference type="OrthoDB" id="937114at2"/>
<comment type="caution">
    <text evidence="2">The sequence shown here is derived from an EMBL/GenBank/DDBJ whole genome shotgun (WGS) entry which is preliminary data.</text>
</comment>
<evidence type="ECO:0000313" key="2">
    <source>
        <dbReference type="EMBL" id="RYU92987.1"/>
    </source>
</evidence>
<organism evidence="2 3">
    <name type="scientific">Emticicia agri</name>
    <dbReference type="NCBI Taxonomy" id="2492393"/>
    <lineage>
        <taxon>Bacteria</taxon>
        <taxon>Pseudomonadati</taxon>
        <taxon>Bacteroidota</taxon>
        <taxon>Cytophagia</taxon>
        <taxon>Cytophagales</taxon>
        <taxon>Leadbetterellaceae</taxon>
        <taxon>Emticicia</taxon>
    </lineage>
</organism>
<evidence type="ECO:0000313" key="3">
    <source>
        <dbReference type="Proteomes" id="UP000293162"/>
    </source>
</evidence>
<gene>
    <name evidence="2" type="ORF">EWM59_24425</name>
</gene>
<dbReference type="EMBL" id="SEWF01000062">
    <property type="protein sequence ID" value="RYU92987.1"/>
    <property type="molecule type" value="Genomic_DNA"/>
</dbReference>
<reference evidence="2 3" key="1">
    <citation type="submission" date="2019-02" db="EMBL/GenBank/DDBJ databases">
        <title>Bacterial novel species Emticicia sp. 17J42-9 isolated from soil.</title>
        <authorList>
            <person name="Jung H.-Y."/>
        </authorList>
    </citation>
    <scope>NUCLEOTIDE SEQUENCE [LARGE SCALE GENOMIC DNA]</scope>
    <source>
        <strain evidence="2 3">17J42-9</strain>
    </source>
</reference>
<dbReference type="PANTHER" id="PTHR35580">
    <property type="entry name" value="CELL SURFACE GLYCOPROTEIN (S-LAYER PROTEIN)-LIKE PROTEIN"/>
    <property type="match status" value="1"/>
</dbReference>
<dbReference type="AlphaFoldDB" id="A0A4Q5LU10"/>
<dbReference type="Gene3D" id="2.80.10.50">
    <property type="match status" value="1"/>
</dbReference>
<evidence type="ECO:0000256" key="1">
    <source>
        <dbReference type="SAM" id="SignalP"/>
    </source>
</evidence>
<feature type="chain" id="PRO_5020730684" evidence="1">
    <location>
        <begin position="20"/>
        <end position="535"/>
    </location>
</feature>
<dbReference type="RefSeq" id="WP_130023868.1">
    <property type="nucleotide sequence ID" value="NZ_SEWF01000062.1"/>
</dbReference>
<dbReference type="Proteomes" id="UP000293162">
    <property type="component" value="Unassembled WGS sequence"/>
</dbReference>
<protein>
    <submittedName>
        <fullName evidence="2">Uncharacterized protein</fullName>
    </submittedName>
</protein>
<keyword evidence="1" id="KW-0732">Signal</keyword>
<sequence length="535" mass="57781">MKNLLSIAALLFISRLLVAQSVTITPGTQGNVQLPRLSYNQIQAIPDPQAGMMAFDTTFKCLKYYTGTQWLCTSQTEGDGKLAGFAWQKKYNSTLAPDRVTDIATDNDNNVYITGYMCDYYSQLYVAKFAADGKLIWEFKDTSINGDGGAWLVLDSNRNVYVTSAVPYNANYQIKVMKFQSDGSIAWQKSTLGQTGNIQAVRGIYLDNGTNVYITGEYSGTMTMTPLSTTASVGRECFVMKLSNGGTPLWVKGVTNNGLIKVNASGESFYAGAFTGNISIEGNNLSSAGDKDILICKYTTAGTLAWFKQAGGSGTDYVSDLALSNTGEVYAIGSFSGAASFDGNVTNAVDATDFFAVKYTNAGFFEWVRNGGGTGDDKGISIKIGPDNEPVILGSLGGSSGNFYPGNTIYTSAGHTHFLVKYDSLGGYLRWLKTVENAAGFKINAENDVYTWANPGEYIDNPFNPGGYNHVVTKYQSNSMFLYRQVNQGAIASMAFGTGKHLFFTGGFAQTVQIGTTKLVCTDNQGDIYVSHWVE</sequence>